<dbReference type="AlphaFoldDB" id="A0A2Z2K470"/>
<evidence type="ECO:0000313" key="11">
    <source>
        <dbReference type="EMBL" id="ASA20486.1"/>
    </source>
</evidence>
<dbReference type="PROSITE" id="PS50885">
    <property type="entry name" value="HAMP"/>
    <property type="match status" value="1"/>
</dbReference>
<dbReference type="Proteomes" id="UP000249890">
    <property type="component" value="Chromosome"/>
</dbReference>
<dbReference type="Gene3D" id="6.10.340.10">
    <property type="match status" value="1"/>
</dbReference>
<dbReference type="Pfam" id="PF00672">
    <property type="entry name" value="HAMP"/>
    <property type="match status" value="1"/>
</dbReference>
<gene>
    <name evidence="11" type="ORF">B9T62_06520</name>
</gene>
<reference evidence="11 12" key="1">
    <citation type="submission" date="2017-06" db="EMBL/GenBank/DDBJ databases">
        <title>Complete genome sequence of Paenibacillus donghaensis KCTC 13049T isolated from East Sea sediment, South Korea.</title>
        <authorList>
            <person name="Jung B.K."/>
            <person name="Hong S.-J."/>
            <person name="Shin J.-H."/>
        </authorList>
    </citation>
    <scope>NUCLEOTIDE SEQUENCE [LARGE SCALE GENOMIC DNA]</scope>
    <source>
        <strain evidence="11 12">KCTC 13049</strain>
    </source>
</reference>
<evidence type="ECO:0000256" key="8">
    <source>
        <dbReference type="SAM" id="Phobius"/>
    </source>
</evidence>
<feature type="region of interest" description="Disordered" evidence="7">
    <location>
        <begin position="612"/>
        <end position="634"/>
    </location>
</feature>
<evidence type="ECO:0000256" key="3">
    <source>
        <dbReference type="ARBA" id="ARBA00023136"/>
    </source>
</evidence>
<dbReference type="PANTHER" id="PTHR32089">
    <property type="entry name" value="METHYL-ACCEPTING CHEMOTAXIS PROTEIN MCPB"/>
    <property type="match status" value="1"/>
</dbReference>
<keyword evidence="8" id="KW-1133">Transmembrane helix</keyword>
<dbReference type="InterPro" id="IPR003660">
    <property type="entry name" value="HAMP_dom"/>
</dbReference>
<feature type="domain" description="Methyl-accepting transducer" evidence="9">
    <location>
        <begin position="287"/>
        <end position="537"/>
    </location>
</feature>
<evidence type="ECO:0000256" key="4">
    <source>
        <dbReference type="ARBA" id="ARBA00023224"/>
    </source>
</evidence>
<keyword evidence="12" id="KW-1185">Reference proteome</keyword>
<proteinExistence type="inferred from homology"/>
<organism evidence="11 12">
    <name type="scientific">Paenibacillus donghaensis</name>
    <dbReference type="NCBI Taxonomy" id="414771"/>
    <lineage>
        <taxon>Bacteria</taxon>
        <taxon>Bacillati</taxon>
        <taxon>Bacillota</taxon>
        <taxon>Bacilli</taxon>
        <taxon>Bacillales</taxon>
        <taxon>Paenibacillaceae</taxon>
        <taxon>Paenibacillus</taxon>
    </lineage>
</organism>
<dbReference type="GO" id="GO:0005886">
    <property type="term" value="C:plasma membrane"/>
    <property type="evidence" value="ECO:0007669"/>
    <property type="project" value="UniProtKB-SubCell"/>
</dbReference>
<accession>A0A2Z2K470</accession>
<dbReference type="EMBL" id="CP021780">
    <property type="protein sequence ID" value="ASA20486.1"/>
    <property type="molecule type" value="Genomic_DNA"/>
</dbReference>
<dbReference type="PRINTS" id="PR00260">
    <property type="entry name" value="CHEMTRNSDUCR"/>
</dbReference>
<evidence type="ECO:0000256" key="6">
    <source>
        <dbReference type="PROSITE-ProRule" id="PRU00284"/>
    </source>
</evidence>
<dbReference type="OrthoDB" id="9814363at2"/>
<dbReference type="CDD" id="cd06225">
    <property type="entry name" value="HAMP"/>
    <property type="match status" value="1"/>
</dbReference>
<evidence type="ECO:0008006" key="13">
    <source>
        <dbReference type="Google" id="ProtNLM"/>
    </source>
</evidence>
<comment type="similarity">
    <text evidence="5">Belongs to the methyl-accepting chemotaxis (MCP) protein family.</text>
</comment>
<protein>
    <recommendedName>
        <fullName evidence="13">Methyl-accepting chemotaxis protein</fullName>
    </recommendedName>
</protein>
<evidence type="ECO:0000259" key="10">
    <source>
        <dbReference type="PROSITE" id="PS50885"/>
    </source>
</evidence>
<evidence type="ECO:0000256" key="7">
    <source>
        <dbReference type="SAM" id="MobiDB-lite"/>
    </source>
</evidence>
<evidence type="ECO:0000259" key="9">
    <source>
        <dbReference type="PROSITE" id="PS50111"/>
    </source>
</evidence>
<sequence>MIPLKFGSLHLSMKWKLILSFSAIALFFLGVALYQGQKVSQVERSMETQKAEMEKRITVAKVTQLLQELGGLETSLAASSDLEFAEPFKDKQAILLQELNLVTFAEGAPEAKILQFLHSQIEEYTEHFDALVQTMSDESLDPMTVLEQVDELHTQALALNATILETNEQLYAAAAVNAEQAQTHSFALLDDTASIGVYAAALVFLFTAVIGWLLIRSFLQPINRLQIALRRISEGDLRQRIHSPYNDELGRLSHHFDHMVERVRAMLQQTQTVASSLAAYSHSFQQSSAITAHTNQDIVSTIQEISAGAGQQAGESEQSAVLLQGLGTAVKEITESTTEMLETSTTAQLNSRKGAAAVIALREVSAHSRESVNRIYAALNKLAVQSKDISRITKTITEISTQTNVLSLNAAIEAARAGSYGKGFAVIADEVRQLSVQSKESSVHISVIINELQAGMAEFQQSMLETRSSLEEQDSKVAETLVSFEKIDHSIGEISGQISRISDKVDRTQAMNERLAVSVHSVASIAEETAAGVQEVNASSVQQDHAIRDIARQAVEIHTISQKLFQEINVFKINEDTPAAVDAEQTLESEAAVDAEALAAELVPVQALTAGEEAAPEVDSHPPATQTTAIDTDMGRDKQILAQTQTEAVSPLKAETASVQHKVDIESPREVKELVFASK</sequence>
<dbReference type="SMART" id="SM00283">
    <property type="entry name" value="MA"/>
    <property type="match status" value="1"/>
</dbReference>
<feature type="transmembrane region" description="Helical" evidence="8">
    <location>
        <begin position="195"/>
        <end position="215"/>
    </location>
</feature>
<feature type="domain" description="HAMP" evidence="10">
    <location>
        <begin position="216"/>
        <end position="268"/>
    </location>
</feature>
<dbReference type="GO" id="GO:0004888">
    <property type="term" value="F:transmembrane signaling receptor activity"/>
    <property type="evidence" value="ECO:0007669"/>
    <property type="project" value="InterPro"/>
</dbReference>
<keyword evidence="2" id="KW-1003">Cell membrane</keyword>
<evidence type="ECO:0000256" key="1">
    <source>
        <dbReference type="ARBA" id="ARBA00004236"/>
    </source>
</evidence>
<dbReference type="PROSITE" id="PS50111">
    <property type="entry name" value="CHEMOTAXIS_TRANSDUC_2"/>
    <property type="match status" value="1"/>
</dbReference>
<evidence type="ECO:0000256" key="5">
    <source>
        <dbReference type="ARBA" id="ARBA00029447"/>
    </source>
</evidence>
<dbReference type="GO" id="GO:0007165">
    <property type="term" value="P:signal transduction"/>
    <property type="evidence" value="ECO:0007669"/>
    <property type="project" value="UniProtKB-KW"/>
</dbReference>
<keyword evidence="3 8" id="KW-0472">Membrane</keyword>
<name>A0A2Z2K470_9BACL</name>
<dbReference type="PANTHER" id="PTHR32089:SF112">
    <property type="entry name" value="LYSOZYME-LIKE PROTEIN-RELATED"/>
    <property type="match status" value="1"/>
</dbReference>
<dbReference type="InterPro" id="IPR004089">
    <property type="entry name" value="MCPsignal_dom"/>
</dbReference>
<dbReference type="SMART" id="SM00304">
    <property type="entry name" value="HAMP"/>
    <property type="match status" value="1"/>
</dbReference>
<dbReference type="KEGG" id="pdh:B9T62_06520"/>
<comment type="subcellular location">
    <subcellularLocation>
        <location evidence="1">Cell membrane</location>
    </subcellularLocation>
</comment>
<dbReference type="Pfam" id="PF00015">
    <property type="entry name" value="MCPsignal"/>
    <property type="match status" value="1"/>
</dbReference>
<evidence type="ECO:0000313" key="12">
    <source>
        <dbReference type="Proteomes" id="UP000249890"/>
    </source>
</evidence>
<dbReference type="SUPFAM" id="SSF58104">
    <property type="entry name" value="Methyl-accepting chemotaxis protein (MCP) signaling domain"/>
    <property type="match status" value="1"/>
</dbReference>
<dbReference type="GO" id="GO:0006935">
    <property type="term" value="P:chemotaxis"/>
    <property type="evidence" value="ECO:0007669"/>
    <property type="project" value="InterPro"/>
</dbReference>
<evidence type="ECO:0000256" key="2">
    <source>
        <dbReference type="ARBA" id="ARBA00022475"/>
    </source>
</evidence>
<keyword evidence="4 6" id="KW-0807">Transducer</keyword>
<dbReference type="InterPro" id="IPR004090">
    <property type="entry name" value="Chemotax_Me-accpt_rcpt"/>
</dbReference>
<keyword evidence="8" id="KW-0812">Transmembrane</keyword>
<dbReference type="Gene3D" id="1.10.287.950">
    <property type="entry name" value="Methyl-accepting chemotaxis protein"/>
    <property type="match status" value="1"/>
</dbReference>